<dbReference type="PANTHER" id="PTHR30483:SF6">
    <property type="entry name" value="PERIPLASMIC BINDING PROTEIN OF ABC TRANSPORTER FOR NATURAL AMINO ACIDS"/>
    <property type="match status" value="1"/>
</dbReference>
<dbReference type="InterPro" id="IPR028082">
    <property type="entry name" value="Peripla_BP_I"/>
</dbReference>
<feature type="domain" description="Leucine-binding protein" evidence="3">
    <location>
        <begin position="50"/>
        <end position="385"/>
    </location>
</feature>
<dbReference type="SUPFAM" id="SSF53822">
    <property type="entry name" value="Periplasmic binding protein-like I"/>
    <property type="match status" value="1"/>
</dbReference>
<dbReference type="Proteomes" id="UP000199072">
    <property type="component" value="Unassembled WGS sequence"/>
</dbReference>
<dbReference type="CDD" id="cd06327">
    <property type="entry name" value="PBP1_SBP-like"/>
    <property type="match status" value="1"/>
</dbReference>
<dbReference type="Pfam" id="PF13458">
    <property type="entry name" value="Peripla_BP_6"/>
    <property type="match status" value="1"/>
</dbReference>
<gene>
    <name evidence="4" type="ORF">SAMN05216464_103281</name>
</gene>
<dbReference type="STRING" id="1391627.SAMN05216464_103281"/>
<dbReference type="PANTHER" id="PTHR30483">
    <property type="entry name" value="LEUCINE-SPECIFIC-BINDING PROTEIN"/>
    <property type="match status" value="1"/>
</dbReference>
<comment type="similarity">
    <text evidence="1">Belongs to the leucine-binding protein family.</text>
</comment>
<reference evidence="4 5" key="1">
    <citation type="submission" date="2016-10" db="EMBL/GenBank/DDBJ databases">
        <authorList>
            <person name="de Groot N.N."/>
        </authorList>
    </citation>
    <scope>NUCLEOTIDE SEQUENCE [LARGE SCALE GENOMIC DNA]</scope>
    <source>
        <strain evidence="4 5">47C3B</strain>
    </source>
</reference>
<evidence type="ECO:0000256" key="2">
    <source>
        <dbReference type="ARBA" id="ARBA00022729"/>
    </source>
</evidence>
<dbReference type="InterPro" id="IPR028081">
    <property type="entry name" value="Leu-bd"/>
</dbReference>
<evidence type="ECO:0000259" key="3">
    <source>
        <dbReference type="Pfam" id="PF13458"/>
    </source>
</evidence>
<dbReference type="InterPro" id="IPR051010">
    <property type="entry name" value="BCAA_transport"/>
</dbReference>
<dbReference type="RefSeq" id="WP_091148211.1">
    <property type="nucleotide sequence ID" value="NZ_FNAI01000003.1"/>
</dbReference>
<evidence type="ECO:0000313" key="4">
    <source>
        <dbReference type="EMBL" id="SDD99698.1"/>
    </source>
</evidence>
<sequence length="421" mass="46221">MKNRKIAGTEFTRAGRSINSYRSSILKIAILVICSLSWNPLSAQISDHVIRIGFITDLSGPYAEVDGPAGAAMIRMAVNDLGKKVNGAAIEVLVSDHHNDVKAAVDTARAWFGKRKLDVLIGGVNSDVGLALAEVAKQAKKPFIAVGSGTTVHTNEQCSAYSIHYAYDTYSQGWVTGKGAASGNNHTFFLLTADYPFGLQLGKYAQQAIIQSGGKILGSATHAHDEKDFTPFIKKAQNSKASTIILANGHSEFVEAVQAINRLGLHKRLKIAGTFVFITELHDLGLAAAQGMLITDSWYWSRDDQSRAWSKRFYDQFKRMPSSLHAADYSAALQYLKAVKAIGSDDAEKVIRQLKRTRISDIYTANGHIRGDGRMIHDMYLLRVKTPLESKSPWDYYNLVKAFTNETAWISKSASGCAIWK</sequence>
<evidence type="ECO:0000256" key="1">
    <source>
        <dbReference type="ARBA" id="ARBA00010062"/>
    </source>
</evidence>
<dbReference type="AlphaFoldDB" id="A0A1G6ZAM7"/>
<evidence type="ECO:0000313" key="5">
    <source>
        <dbReference type="Proteomes" id="UP000199072"/>
    </source>
</evidence>
<keyword evidence="2" id="KW-0732">Signal</keyword>
<name>A0A1G6ZAM7_9SPHI</name>
<proteinExistence type="inferred from homology"/>
<organism evidence="4 5">
    <name type="scientific">Mucilaginibacter pineti</name>
    <dbReference type="NCBI Taxonomy" id="1391627"/>
    <lineage>
        <taxon>Bacteria</taxon>
        <taxon>Pseudomonadati</taxon>
        <taxon>Bacteroidota</taxon>
        <taxon>Sphingobacteriia</taxon>
        <taxon>Sphingobacteriales</taxon>
        <taxon>Sphingobacteriaceae</taxon>
        <taxon>Mucilaginibacter</taxon>
    </lineage>
</organism>
<accession>A0A1G6ZAM7</accession>
<dbReference type="Gene3D" id="3.40.50.2300">
    <property type="match status" value="2"/>
</dbReference>
<dbReference type="OrthoDB" id="9783240at2"/>
<protein>
    <submittedName>
        <fullName evidence="4">Branched-chain amino acid transport system substrate-binding protein</fullName>
    </submittedName>
</protein>
<keyword evidence="5" id="KW-1185">Reference proteome</keyword>
<dbReference type="EMBL" id="FNAI01000003">
    <property type="protein sequence ID" value="SDD99698.1"/>
    <property type="molecule type" value="Genomic_DNA"/>
</dbReference>